<name>A0A182EV45_ONCOC</name>
<dbReference type="PANTHER" id="PTHR10869">
    <property type="entry name" value="PROLYL 4-HYDROXYLASE ALPHA SUBUNIT"/>
    <property type="match status" value="1"/>
</dbReference>
<dbReference type="GO" id="GO:0004656">
    <property type="term" value="F:procollagen-proline 4-dioxygenase activity"/>
    <property type="evidence" value="ECO:0007669"/>
    <property type="project" value="TreeGrafter"/>
</dbReference>
<evidence type="ECO:0000313" key="5">
    <source>
        <dbReference type="Proteomes" id="UP000271087"/>
    </source>
</evidence>
<evidence type="ECO:0000313" key="6">
    <source>
        <dbReference type="WBParaSite" id="nOo.2.0.1.t12032-RA"/>
    </source>
</evidence>
<accession>A0A182EV45</accession>
<protein>
    <submittedName>
        <fullName evidence="6">Fe2OG dioxygenase domain-containing protein</fullName>
    </submittedName>
</protein>
<dbReference type="PANTHER" id="PTHR10869:SF244">
    <property type="entry name" value="PROLYL 4-HYDROXYLASE SUBUNIT ALPHA-2"/>
    <property type="match status" value="1"/>
</dbReference>
<dbReference type="GO" id="GO:0031418">
    <property type="term" value="F:L-ascorbic acid binding"/>
    <property type="evidence" value="ECO:0007669"/>
    <property type="project" value="UniProtKB-KW"/>
</dbReference>
<keyword evidence="2" id="KW-0847">Vitamin C</keyword>
<dbReference type="GO" id="GO:0005783">
    <property type="term" value="C:endoplasmic reticulum"/>
    <property type="evidence" value="ECO:0007669"/>
    <property type="project" value="TreeGrafter"/>
</dbReference>
<dbReference type="GO" id="GO:0046872">
    <property type="term" value="F:metal ion binding"/>
    <property type="evidence" value="ECO:0007669"/>
    <property type="project" value="UniProtKB-KW"/>
</dbReference>
<dbReference type="AlphaFoldDB" id="A0A182EV45"/>
<reference evidence="4 5" key="2">
    <citation type="submission" date="2018-08" db="EMBL/GenBank/DDBJ databases">
        <authorList>
            <person name="Laetsch R D."/>
            <person name="Stevens L."/>
            <person name="Kumar S."/>
            <person name="Blaxter L. M."/>
        </authorList>
    </citation>
    <scope>NUCLEOTIDE SEQUENCE [LARGE SCALE GENOMIC DNA]</scope>
</reference>
<keyword evidence="3" id="KW-0408">Iron</keyword>
<keyword evidence="1" id="KW-0479">Metal-binding</keyword>
<reference evidence="6" key="1">
    <citation type="submission" date="2016-06" db="UniProtKB">
        <authorList>
            <consortium name="WormBaseParasite"/>
        </authorList>
    </citation>
    <scope>IDENTIFICATION</scope>
</reference>
<dbReference type="OrthoDB" id="5858186at2759"/>
<dbReference type="EMBL" id="UYRW01009479">
    <property type="protein sequence ID" value="VDM97846.1"/>
    <property type="molecule type" value="Genomic_DNA"/>
</dbReference>
<gene>
    <name evidence="4" type="ORF">NOO_LOCUS12032</name>
</gene>
<evidence type="ECO:0000313" key="4">
    <source>
        <dbReference type="EMBL" id="VDM97846.1"/>
    </source>
</evidence>
<evidence type="ECO:0000256" key="3">
    <source>
        <dbReference type="ARBA" id="ARBA00023004"/>
    </source>
</evidence>
<dbReference type="Proteomes" id="UP000271087">
    <property type="component" value="Unassembled WGS sequence"/>
</dbReference>
<evidence type="ECO:0000256" key="1">
    <source>
        <dbReference type="ARBA" id="ARBA00022723"/>
    </source>
</evidence>
<dbReference type="InterPro" id="IPR045054">
    <property type="entry name" value="P4HA-like"/>
</dbReference>
<dbReference type="WBParaSite" id="nOo.2.0.1.t12032-RA">
    <property type="protein sequence ID" value="nOo.2.0.1.t12032-RA"/>
    <property type="gene ID" value="nOo.2.0.1.g12032"/>
</dbReference>
<sequence length="184" mass="21260">MVNPDHPRAKENVKGYEDLLENNGIQRFDMRRDIPPINNVRDENDSDEGIMLTYEALCRLEVPVAQSRLYCYYKMDRPYLRLAPFKVETVRQNPLAILFYNIISDEEARIIQVLAVNKAYLILLAFARLKPTEHEIVKRIDMRLELATNLEIETAEDLTVLNYGIGGQYEPHFDCALISVISTA</sequence>
<dbReference type="STRING" id="42157.A0A182EV45"/>
<proteinExistence type="predicted"/>
<evidence type="ECO:0000256" key="2">
    <source>
        <dbReference type="ARBA" id="ARBA00022896"/>
    </source>
</evidence>
<keyword evidence="5" id="KW-1185">Reference proteome</keyword>
<organism evidence="6">
    <name type="scientific">Onchocerca ochengi</name>
    <name type="common">Filarial nematode worm</name>
    <dbReference type="NCBI Taxonomy" id="42157"/>
    <lineage>
        <taxon>Eukaryota</taxon>
        <taxon>Metazoa</taxon>
        <taxon>Ecdysozoa</taxon>
        <taxon>Nematoda</taxon>
        <taxon>Chromadorea</taxon>
        <taxon>Rhabditida</taxon>
        <taxon>Spirurina</taxon>
        <taxon>Spiruromorpha</taxon>
        <taxon>Filarioidea</taxon>
        <taxon>Onchocercidae</taxon>
        <taxon>Onchocerca</taxon>
    </lineage>
</organism>
<dbReference type="Gene3D" id="2.60.120.620">
    <property type="entry name" value="q2cbj1_9rhob like domain"/>
    <property type="match status" value="1"/>
</dbReference>